<dbReference type="EMBL" id="ML996703">
    <property type="protein sequence ID" value="KAF2397349.1"/>
    <property type="molecule type" value="Genomic_DNA"/>
</dbReference>
<feature type="transmembrane region" description="Helical" evidence="7">
    <location>
        <begin position="549"/>
        <end position="567"/>
    </location>
</feature>
<accession>A0A6G1HNC8</accession>
<keyword evidence="5 7" id="KW-0472">Membrane</keyword>
<feature type="transmembrane region" description="Helical" evidence="7">
    <location>
        <begin position="234"/>
        <end position="254"/>
    </location>
</feature>
<dbReference type="OrthoDB" id="10021397at2759"/>
<feature type="transmembrane region" description="Helical" evidence="7">
    <location>
        <begin position="204"/>
        <end position="222"/>
    </location>
</feature>
<feature type="transmembrane region" description="Helical" evidence="7">
    <location>
        <begin position="301"/>
        <end position="320"/>
    </location>
</feature>
<dbReference type="Proteomes" id="UP000799640">
    <property type="component" value="Unassembled WGS sequence"/>
</dbReference>
<feature type="domain" description="Major facilitator superfamily (MFS) profile" evidence="8">
    <location>
        <begin position="80"/>
        <end position="572"/>
    </location>
</feature>
<feature type="transmembrane region" description="Helical" evidence="7">
    <location>
        <begin position="406"/>
        <end position="423"/>
    </location>
</feature>
<dbReference type="AlphaFoldDB" id="A0A6G1HNC8"/>
<feature type="transmembrane region" description="Helical" evidence="7">
    <location>
        <begin position="381"/>
        <end position="399"/>
    </location>
</feature>
<dbReference type="Gene3D" id="1.20.1250.20">
    <property type="entry name" value="MFS general substrate transporter like domains"/>
    <property type="match status" value="1"/>
</dbReference>
<evidence type="ECO:0000256" key="4">
    <source>
        <dbReference type="ARBA" id="ARBA00022989"/>
    </source>
</evidence>
<feature type="transmembrane region" description="Helical" evidence="7">
    <location>
        <begin position="266"/>
        <end position="289"/>
    </location>
</feature>
<evidence type="ECO:0000256" key="1">
    <source>
        <dbReference type="ARBA" id="ARBA00004141"/>
    </source>
</evidence>
<dbReference type="GO" id="GO:0005886">
    <property type="term" value="C:plasma membrane"/>
    <property type="evidence" value="ECO:0007669"/>
    <property type="project" value="TreeGrafter"/>
</dbReference>
<evidence type="ECO:0000259" key="8">
    <source>
        <dbReference type="PROSITE" id="PS50850"/>
    </source>
</evidence>
<dbReference type="Gene3D" id="1.20.1720.10">
    <property type="entry name" value="Multidrug resistance protein D"/>
    <property type="match status" value="1"/>
</dbReference>
<reference evidence="9" key="1">
    <citation type="journal article" date="2020" name="Stud. Mycol.">
        <title>101 Dothideomycetes genomes: a test case for predicting lifestyles and emergence of pathogens.</title>
        <authorList>
            <person name="Haridas S."/>
            <person name="Albert R."/>
            <person name="Binder M."/>
            <person name="Bloem J."/>
            <person name="Labutti K."/>
            <person name="Salamov A."/>
            <person name="Andreopoulos B."/>
            <person name="Baker S."/>
            <person name="Barry K."/>
            <person name="Bills G."/>
            <person name="Bluhm B."/>
            <person name="Cannon C."/>
            <person name="Castanera R."/>
            <person name="Culley D."/>
            <person name="Daum C."/>
            <person name="Ezra D."/>
            <person name="Gonzalez J."/>
            <person name="Henrissat B."/>
            <person name="Kuo A."/>
            <person name="Liang C."/>
            <person name="Lipzen A."/>
            <person name="Lutzoni F."/>
            <person name="Magnuson J."/>
            <person name="Mondo S."/>
            <person name="Nolan M."/>
            <person name="Ohm R."/>
            <person name="Pangilinan J."/>
            <person name="Park H.-J."/>
            <person name="Ramirez L."/>
            <person name="Alfaro M."/>
            <person name="Sun H."/>
            <person name="Tritt A."/>
            <person name="Yoshinaga Y."/>
            <person name="Zwiers L.-H."/>
            <person name="Turgeon B."/>
            <person name="Goodwin S."/>
            <person name="Spatafora J."/>
            <person name="Crous P."/>
            <person name="Grigoriev I."/>
        </authorList>
    </citation>
    <scope>NUCLEOTIDE SEQUENCE</scope>
    <source>
        <strain evidence="9">CBS 262.69</strain>
    </source>
</reference>
<evidence type="ECO:0000256" key="7">
    <source>
        <dbReference type="SAM" id="Phobius"/>
    </source>
</evidence>
<dbReference type="PRINTS" id="PR01036">
    <property type="entry name" value="TCRTETB"/>
</dbReference>
<feature type="region of interest" description="Disordered" evidence="6">
    <location>
        <begin position="1"/>
        <end position="39"/>
    </location>
</feature>
<evidence type="ECO:0000256" key="3">
    <source>
        <dbReference type="ARBA" id="ARBA00022692"/>
    </source>
</evidence>
<sequence length="583" mass="62381">MESQPSARYAPTHLPDIPERTLDQKSLNGPAGAHEWPSIRPQSAHFFETAVEPAMSPPMEQKPIETAPPPEEPKDPPKLLIASLFLSVFLSALDITIITTALPTMAETLHTNATGFGWIGSAYLLAGAASGPVWAKISDIFGRKPVMLAANIFFLIGSAVCGWSFSLGMLIAGRVVQGIGSGGLLVMVSILLSDLFSAKRRGKYSGLLGTVWGVANGLGPAIGGLFCEKLNWRWCFWINIPLDGIAFLAICFFLKVHKPHTPLVQGLLAIDWLGAIAIVGGTVMLLLGLDFGGITFPWTSPIVLSLLLVGIATLAAAILIEATIPRYPIIPLHIFRSLSNSVIYAINFSHGFVFIAGSYFLPIYFQAVLGTTPLLSGVYLFPYNLTLSITSIITGMTISKHGAYKTWIIFSLLLLALGFLLFAEFPPHTSWPRLVLYQLIAGCGVGPLFQAPMIAMQNSVAAQDRAAATSMFSFVRQIANAISVVLGNVVLQNQLAGKRAQLLASGTAPPLVHLLTHGHAVSSPSAIAALLPEQKIAVRAALTDALGKMWLMYAVVAVLGLALPSFIKNKKLSDQHVVHETGL</sequence>
<evidence type="ECO:0000256" key="5">
    <source>
        <dbReference type="ARBA" id="ARBA00023136"/>
    </source>
</evidence>
<dbReference type="SUPFAM" id="SSF103473">
    <property type="entry name" value="MFS general substrate transporter"/>
    <property type="match status" value="2"/>
</dbReference>
<feature type="transmembrane region" description="Helical" evidence="7">
    <location>
        <begin position="435"/>
        <end position="455"/>
    </location>
</feature>
<feature type="transmembrane region" description="Helical" evidence="7">
    <location>
        <begin position="146"/>
        <end position="165"/>
    </location>
</feature>
<comment type="similarity">
    <text evidence="2">Belongs to the major facilitator superfamily. TCR/Tet family.</text>
</comment>
<dbReference type="PROSITE" id="PS50850">
    <property type="entry name" value="MFS"/>
    <property type="match status" value="1"/>
</dbReference>
<feature type="transmembrane region" description="Helical" evidence="7">
    <location>
        <begin position="341"/>
        <end position="361"/>
    </location>
</feature>
<dbReference type="GO" id="GO:0022857">
    <property type="term" value="F:transmembrane transporter activity"/>
    <property type="evidence" value="ECO:0007669"/>
    <property type="project" value="InterPro"/>
</dbReference>
<protein>
    <submittedName>
        <fullName evidence="9">Putative efflux pump antibiotic resistance protein</fullName>
    </submittedName>
</protein>
<gene>
    <name evidence="9" type="ORF">EJ06DRAFT_498398</name>
</gene>
<feature type="non-terminal residue" evidence="9">
    <location>
        <position position="583"/>
    </location>
</feature>
<evidence type="ECO:0000256" key="2">
    <source>
        <dbReference type="ARBA" id="ARBA00007520"/>
    </source>
</evidence>
<dbReference type="Pfam" id="PF07690">
    <property type="entry name" value="MFS_1"/>
    <property type="match status" value="1"/>
</dbReference>
<name>A0A6G1HNC8_9PEZI</name>
<keyword evidence="4 7" id="KW-1133">Transmembrane helix</keyword>
<keyword evidence="10" id="KW-1185">Reference proteome</keyword>
<comment type="subcellular location">
    <subcellularLocation>
        <location evidence="1">Membrane</location>
        <topology evidence="1">Multi-pass membrane protein</topology>
    </subcellularLocation>
</comment>
<evidence type="ECO:0000313" key="10">
    <source>
        <dbReference type="Proteomes" id="UP000799640"/>
    </source>
</evidence>
<dbReference type="InterPro" id="IPR036259">
    <property type="entry name" value="MFS_trans_sf"/>
</dbReference>
<dbReference type="PANTHER" id="PTHR23501">
    <property type="entry name" value="MAJOR FACILITATOR SUPERFAMILY"/>
    <property type="match status" value="1"/>
</dbReference>
<evidence type="ECO:0000256" key="6">
    <source>
        <dbReference type="SAM" id="MobiDB-lite"/>
    </source>
</evidence>
<evidence type="ECO:0000313" key="9">
    <source>
        <dbReference type="EMBL" id="KAF2397349.1"/>
    </source>
</evidence>
<feature type="transmembrane region" description="Helical" evidence="7">
    <location>
        <begin position="171"/>
        <end position="192"/>
    </location>
</feature>
<dbReference type="InterPro" id="IPR011701">
    <property type="entry name" value="MFS"/>
</dbReference>
<proteinExistence type="inferred from homology"/>
<feature type="transmembrane region" description="Helical" evidence="7">
    <location>
        <begin position="79"/>
        <end position="103"/>
    </location>
</feature>
<dbReference type="InterPro" id="IPR020846">
    <property type="entry name" value="MFS_dom"/>
</dbReference>
<keyword evidence="3 7" id="KW-0812">Transmembrane</keyword>
<dbReference type="PANTHER" id="PTHR23501:SF102">
    <property type="entry name" value="DRUG TRANSPORTER, PUTATIVE (AFU_ORTHOLOGUE AFUA_3G08530)-RELATED"/>
    <property type="match status" value="1"/>
</dbReference>
<feature type="transmembrane region" description="Helical" evidence="7">
    <location>
        <begin position="115"/>
        <end position="134"/>
    </location>
</feature>
<organism evidence="9 10">
    <name type="scientific">Trichodelitschia bisporula</name>
    <dbReference type="NCBI Taxonomy" id="703511"/>
    <lineage>
        <taxon>Eukaryota</taxon>
        <taxon>Fungi</taxon>
        <taxon>Dikarya</taxon>
        <taxon>Ascomycota</taxon>
        <taxon>Pezizomycotina</taxon>
        <taxon>Dothideomycetes</taxon>
        <taxon>Dothideomycetes incertae sedis</taxon>
        <taxon>Phaeotrichales</taxon>
        <taxon>Phaeotrichaceae</taxon>
        <taxon>Trichodelitschia</taxon>
    </lineage>
</organism>
<dbReference type="CDD" id="cd17502">
    <property type="entry name" value="MFS_Azr1_MDR_like"/>
    <property type="match status" value="1"/>
</dbReference>